<keyword evidence="1" id="KW-0547">Nucleotide-binding</keyword>
<evidence type="ECO:0000313" key="8">
    <source>
        <dbReference type="WBParaSite" id="nRc.2.0.1.t45417-RA"/>
    </source>
</evidence>
<dbReference type="InterPro" id="IPR051567">
    <property type="entry name" value="Unconventional_Myosin_ATPase"/>
</dbReference>
<evidence type="ECO:0000256" key="3">
    <source>
        <dbReference type="ARBA" id="ARBA00023123"/>
    </source>
</evidence>
<dbReference type="GO" id="GO:0016459">
    <property type="term" value="C:myosin complex"/>
    <property type="evidence" value="ECO:0007669"/>
    <property type="project" value="UniProtKB-KW"/>
</dbReference>
<dbReference type="Gene3D" id="3.40.850.10">
    <property type="entry name" value="Kinesin motor domain"/>
    <property type="match status" value="1"/>
</dbReference>
<protein>
    <submittedName>
        <fullName evidence="8">Myosin motor domain-containing protein</fullName>
    </submittedName>
</protein>
<dbReference type="WBParaSite" id="nRc.2.0.1.t45417-RA">
    <property type="protein sequence ID" value="nRc.2.0.1.t45417-RA"/>
    <property type="gene ID" value="nRc.2.0.1.g45417"/>
</dbReference>
<proteinExistence type="inferred from homology"/>
<keyword evidence="2" id="KW-0067">ATP-binding</keyword>
<evidence type="ECO:0000256" key="5">
    <source>
        <dbReference type="PROSITE-ProRule" id="PRU00782"/>
    </source>
</evidence>
<dbReference type="GO" id="GO:0005524">
    <property type="term" value="F:ATP binding"/>
    <property type="evidence" value="ECO:0007669"/>
    <property type="project" value="UniProtKB-KW"/>
</dbReference>
<dbReference type="InterPro" id="IPR027417">
    <property type="entry name" value="P-loop_NTPase"/>
</dbReference>
<keyword evidence="7" id="KW-1185">Reference proteome</keyword>
<comment type="caution">
    <text evidence="5">Lacks conserved residue(s) required for the propagation of feature annotation.</text>
</comment>
<name>A0A915L4I7_ROMCU</name>
<evidence type="ECO:0000256" key="4">
    <source>
        <dbReference type="ARBA" id="ARBA00023175"/>
    </source>
</evidence>
<accession>A0A915L4I7</accession>
<dbReference type="Pfam" id="PF00063">
    <property type="entry name" value="Myosin_head"/>
    <property type="match status" value="1"/>
</dbReference>
<feature type="domain" description="Myosin motor" evidence="6">
    <location>
        <begin position="73"/>
        <end position="164"/>
    </location>
</feature>
<dbReference type="GO" id="GO:0003779">
    <property type="term" value="F:actin binding"/>
    <property type="evidence" value="ECO:0007669"/>
    <property type="project" value="UniProtKB-KW"/>
</dbReference>
<dbReference type="InterPro" id="IPR036961">
    <property type="entry name" value="Kinesin_motor_dom_sf"/>
</dbReference>
<dbReference type="PROSITE" id="PS51456">
    <property type="entry name" value="MYOSIN_MOTOR"/>
    <property type="match status" value="1"/>
</dbReference>
<sequence length="164" mass="19034">MKLEAEVTTNFGLFEKGDKVWFQPSTGYYIPGEIIEVNFQNKTTTVQSVIDQKETFIVSNISYLTKRKASSVQNVEDLVQLDELSDPAILWALKCRYDRNRIYTYMGNILISINPYQMHDIYNVDYVKKYRHQAIGSLPAHIFAYADSIYNDMLVDKADHYVVL</sequence>
<evidence type="ECO:0000313" key="7">
    <source>
        <dbReference type="Proteomes" id="UP000887565"/>
    </source>
</evidence>
<dbReference type="Proteomes" id="UP000887565">
    <property type="component" value="Unplaced"/>
</dbReference>
<evidence type="ECO:0000256" key="1">
    <source>
        <dbReference type="ARBA" id="ARBA00022741"/>
    </source>
</evidence>
<keyword evidence="3 5" id="KW-0518">Myosin</keyword>
<keyword evidence="4" id="KW-0505">Motor protein</keyword>
<dbReference type="GO" id="GO:0003774">
    <property type="term" value="F:cytoskeletal motor activity"/>
    <property type="evidence" value="ECO:0007669"/>
    <property type="project" value="InterPro"/>
</dbReference>
<dbReference type="PANTHER" id="PTHR22692:SF26">
    <property type="entry name" value="SH3 DOMAIN-CONTAINING PROTEIN"/>
    <property type="match status" value="1"/>
</dbReference>
<keyword evidence="5" id="KW-0009">Actin-binding</keyword>
<comment type="similarity">
    <text evidence="5">Belongs to the TRAFAC class myosin-kinesin ATPase superfamily. Myosin family.</text>
</comment>
<dbReference type="InterPro" id="IPR001609">
    <property type="entry name" value="Myosin_head_motor_dom-like"/>
</dbReference>
<reference evidence="8" key="1">
    <citation type="submission" date="2022-11" db="UniProtKB">
        <authorList>
            <consortium name="WormBaseParasite"/>
        </authorList>
    </citation>
    <scope>IDENTIFICATION</scope>
</reference>
<dbReference type="AlphaFoldDB" id="A0A915L4I7"/>
<dbReference type="SUPFAM" id="SSF52540">
    <property type="entry name" value="P-loop containing nucleoside triphosphate hydrolases"/>
    <property type="match status" value="1"/>
</dbReference>
<dbReference type="PANTHER" id="PTHR22692">
    <property type="entry name" value="MYOSIN VII, XV"/>
    <property type="match status" value="1"/>
</dbReference>
<evidence type="ECO:0000256" key="2">
    <source>
        <dbReference type="ARBA" id="ARBA00022840"/>
    </source>
</evidence>
<evidence type="ECO:0000259" key="6">
    <source>
        <dbReference type="PROSITE" id="PS51456"/>
    </source>
</evidence>
<organism evidence="7 8">
    <name type="scientific">Romanomermis culicivorax</name>
    <name type="common">Nematode worm</name>
    <dbReference type="NCBI Taxonomy" id="13658"/>
    <lineage>
        <taxon>Eukaryota</taxon>
        <taxon>Metazoa</taxon>
        <taxon>Ecdysozoa</taxon>
        <taxon>Nematoda</taxon>
        <taxon>Enoplea</taxon>
        <taxon>Dorylaimia</taxon>
        <taxon>Mermithida</taxon>
        <taxon>Mermithoidea</taxon>
        <taxon>Mermithidae</taxon>
        <taxon>Romanomermis</taxon>
    </lineage>
</organism>